<dbReference type="GO" id="GO:0006508">
    <property type="term" value="P:proteolysis"/>
    <property type="evidence" value="ECO:0007669"/>
    <property type="project" value="UniProtKB-KW"/>
</dbReference>
<dbReference type="InterPro" id="IPR036380">
    <property type="entry name" value="Isochorismatase-like_sf"/>
</dbReference>
<feature type="active site" description="Proton donor/acceptor" evidence="15">
    <location>
        <position position="785"/>
    </location>
</feature>
<dbReference type="InterPro" id="IPR057246">
    <property type="entry name" value="CARBOXYPEPT_ZN_1"/>
</dbReference>
<keyword evidence="8" id="KW-0479">Metal-binding</keyword>
<dbReference type="FunFam" id="3.40.630.10:FF:000165">
    <property type="entry name" value="Glucan 1,4-alpha-glucosidase, putative"/>
    <property type="match status" value="1"/>
</dbReference>
<dbReference type="Gene3D" id="3.40.50.850">
    <property type="entry name" value="Isochorismatase-like"/>
    <property type="match status" value="1"/>
</dbReference>
<keyword evidence="19" id="KW-1185">Reference proteome</keyword>
<dbReference type="PANTHER" id="PTHR11705:SF143">
    <property type="entry name" value="SLL0236 PROTEIN"/>
    <property type="match status" value="1"/>
</dbReference>
<evidence type="ECO:0000259" key="17">
    <source>
        <dbReference type="PROSITE" id="PS52035"/>
    </source>
</evidence>
<dbReference type="GO" id="GO:0005576">
    <property type="term" value="C:extracellular region"/>
    <property type="evidence" value="ECO:0007669"/>
    <property type="project" value="UniProtKB-SubCell"/>
</dbReference>
<organism evidence="18 19">
    <name type="scientific">Pleomassaria siparia CBS 279.74</name>
    <dbReference type="NCBI Taxonomy" id="1314801"/>
    <lineage>
        <taxon>Eukaryota</taxon>
        <taxon>Fungi</taxon>
        <taxon>Dikarya</taxon>
        <taxon>Ascomycota</taxon>
        <taxon>Pezizomycotina</taxon>
        <taxon>Dothideomycetes</taxon>
        <taxon>Pleosporomycetidae</taxon>
        <taxon>Pleosporales</taxon>
        <taxon>Pleomassariaceae</taxon>
        <taxon>Pleomassaria</taxon>
    </lineage>
</organism>
<dbReference type="CDD" id="cd03860">
    <property type="entry name" value="M14_CP_A-B_like"/>
    <property type="match status" value="1"/>
</dbReference>
<protein>
    <recommendedName>
        <fullName evidence="17">Peptidase M14 domain-containing protein</fullName>
    </recommendedName>
</protein>
<dbReference type="Gene3D" id="3.40.630.10">
    <property type="entry name" value="Zn peptidases"/>
    <property type="match status" value="1"/>
</dbReference>
<evidence type="ECO:0000256" key="2">
    <source>
        <dbReference type="ARBA" id="ARBA00003091"/>
    </source>
</evidence>
<dbReference type="GO" id="GO:0004181">
    <property type="term" value="F:metallocarboxypeptidase activity"/>
    <property type="evidence" value="ECO:0007669"/>
    <property type="project" value="InterPro"/>
</dbReference>
<dbReference type="SUPFAM" id="SSF53187">
    <property type="entry name" value="Zn-dependent exopeptidases"/>
    <property type="match status" value="1"/>
</dbReference>
<accession>A0A6G1K7I6</accession>
<keyword evidence="6" id="KW-0964">Secreted</keyword>
<proteinExistence type="inferred from homology"/>
<evidence type="ECO:0000256" key="15">
    <source>
        <dbReference type="PROSITE-ProRule" id="PRU01379"/>
    </source>
</evidence>
<keyword evidence="10" id="KW-0378">Hydrolase</keyword>
<feature type="domain" description="Peptidase M14" evidence="17">
    <location>
        <begin position="518"/>
        <end position="819"/>
    </location>
</feature>
<comment type="subcellular location">
    <subcellularLocation>
        <location evidence="3">Secreted</location>
    </subcellularLocation>
</comment>
<evidence type="ECO:0000256" key="14">
    <source>
        <dbReference type="ARBA" id="ARBA00023145"/>
    </source>
</evidence>
<evidence type="ECO:0000256" key="6">
    <source>
        <dbReference type="ARBA" id="ARBA00022525"/>
    </source>
</evidence>
<dbReference type="PROSITE" id="PS00132">
    <property type="entry name" value="CARBOXYPEPT_ZN_1"/>
    <property type="match status" value="1"/>
</dbReference>
<dbReference type="Pfam" id="PF00246">
    <property type="entry name" value="Peptidase_M14"/>
    <property type="match status" value="1"/>
</dbReference>
<keyword evidence="13" id="KW-0482">Metalloprotease</keyword>
<evidence type="ECO:0000256" key="3">
    <source>
        <dbReference type="ARBA" id="ARBA00004613"/>
    </source>
</evidence>
<dbReference type="SUPFAM" id="SSF52499">
    <property type="entry name" value="Isochorismatase-like hydrolases"/>
    <property type="match status" value="1"/>
</dbReference>
<evidence type="ECO:0000256" key="10">
    <source>
        <dbReference type="ARBA" id="ARBA00022801"/>
    </source>
</evidence>
<feature type="chain" id="PRO_5026086754" description="Peptidase M14 domain-containing protein" evidence="16">
    <location>
        <begin position="20"/>
        <end position="819"/>
    </location>
</feature>
<keyword evidence="7" id="KW-0645">Protease</keyword>
<evidence type="ECO:0000313" key="18">
    <source>
        <dbReference type="EMBL" id="KAF2708495.1"/>
    </source>
</evidence>
<evidence type="ECO:0000256" key="16">
    <source>
        <dbReference type="SAM" id="SignalP"/>
    </source>
</evidence>
<keyword evidence="9 16" id="KW-0732">Signal</keyword>
<evidence type="ECO:0000256" key="1">
    <source>
        <dbReference type="ARBA" id="ARBA00001947"/>
    </source>
</evidence>
<dbReference type="PRINTS" id="PR00765">
    <property type="entry name" value="CRBOXYPTASEA"/>
</dbReference>
<sequence>MLSQSFAVALLALLPSALAVPFSSKLHKNTALILIDIQNDFITGSLNNSRAPSILPKVYQLLDDHEWPFIVASQDWHPENHVSFAINHSGVKAFEAVNITFVDTPTKIETQTVYPNHCVPETEGAEIEKGVQTRLHYLEGYRTPVNYIKKAQDHSVDSYSAFADNQYHRFTTLNKELTIHGVETIVVTGLITDACVRGTCIDGIKLGYEVILVEDATETTSEEIKQKTIAELQGWGVQVMNLSSWEAANPTGLQKRAKTELYSDIQCFCNDTIRQPYNETTLKGLGPLTQASKRHIRHIISPIPSQGPDLPLSLPPLQSALSIYRAKLFRCIRLLHLPNAVAKCAIPSGIDEYTSQNSVPASLFLRTLLFRHRIGVGNIFDPMVETMSGINFTDITIMKSLLILLVALPLALASVIKETKPWAPVEKKVDYSGFKVLRITLAEKSAELEAKIDELTAHVLNPGKAAFLDVVVSPDNVDAVAALAVESVVITENVGLALEEEEDQVSISAVPSETWFTAYHPYADHLTFLTDLQSSFTANSEIITAGTSTQGRVLRGIHIWGSGGKGSKPAVLFHGTVHAREWVATLTTEYTAWQLLTKYATDTAVKALVDRFDFYIIPIVNPDGFVYTQTTDRLWRKNRQTVTTSTCVGRDINRNWSYKWEVTGGASTNPCSETFKGLAPGDSPENQGLASQVNALRDAAGIRLYIDFHSYGQHILWPYGYSCSLVVENSAAHRSLATASQTAIRAVSGTSYTIGPSCSTLYPTTGSSTDYTDVTGNSTYSYTYELRDTGNNGFTLPASQIKPTVVETWAGVVAMLQAA</sequence>
<evidence type="ECO:0000256" key="4">
    <source>
        <dbReference type="ARBA" id="ARBA00005988"/>
    </source>
</evidence>
<dbReference type="GO" id="GO:0008270">
    <property type="term" value="F:zinc ion binding"/>
    <property type="evidence" value="ECO:0007669"/>
    <property type="project" value="InterPro"/>
</dbReference>
<comment type="function">
    <text evidence="2">Extracellular metalloprotease that contributes to pathogenicity.</text>
</comment>
<keyword evidence="11" id="KW-0862">Zinc</keyword>
<dbReference type="PROSITE" id="PS52035">
    <property type="entry name" value="PEPTIDASE_M14"/>
    <property type="match status" value="1"/>
</dbReference>
<name>A0A6G1K7I6_9PLEO</name>
<dbReference type="SMART" id="SM00631">
    <property type="entry name" value="Zn_pept"/>
    <property type="match status" value="1"/>
</dbReference>
<dbReference type="Pfam" id="PF00857">
    <property type="entry name" value="Isochorismatase"/>
    <property type="match status" value="1"/>
</dbReference>
<evidence type="ECO:0000256" key="9">
    <source>
        <dbReference type="ARBA" id="ARBA00022729"/>
    </source>
</evidence>
<dbReference type="Proteomes" id="UP000799428">
    <property type="component" value="Unassembled WGS sequence"/>
</dbReference>
<feature type="signal peptide" evidence="16">
    <location>
        <begin position="1"/>
        <end position="19"/>
    </location>
</feature>
<comment type="similarity">
    <text evidence="4 15">Belongs to the peptidase M14 family.</text>
</comment>
<evidence type="ECO:0000313" key="19">
    <source>
        <dbReference type="Proteomes" id="UP000799428"/>
    </source>
</evidence>
<comment type="similarity">
    <text evidence="5">Belongs to the isochorismatase family.</text>
</comment>
<keyword evidence="14" id="KW-0865">Zymogen</keyword>
<dbReference type="InterPro" id="IPR000834">
    <property type="entry name" value="Peptidase_M14"/>
</dbReference>
<evidence type="ECO:0000256" key="12">
    <source>
        <dbReference type="ARBA" id="ARBA00023026"/>
    </source>
</evidence>
<evidence type="ECO:0000256" key="7">
    <source>
        <dbReference type="ARBA" id="ARBA00022670"/>
    </source>
</evidence>
<comment type="cofactor">
    <cofactor evidence="1">
        <name>Zn(2+)</name>
        <dbReference type="ChEBI" id="CHEBI:29105"/>
    </cofactor>
</comment>
<dbReference type="InterPro" id="IPR000868">
    <property type="entry name" value="Isochorismatase-like_dom"/>
</dbReference>
<dbReference type="OrthoDB" id="3626597at2759"/>
<reference evidence="18" key="1">
    <citation type="journal article" date="2020" name="Stud. Mycol.">
        <title>101 Dothideomycetes genomes: a test case for predicting lifestyles and emergence of pathogens.</title>
        <authorList>
            <person name="Haridas S."/>
            <person name="Albert R."/>
            <person name="Binder M."/>
            <person name="Bloem J."/>
            <person name="Labutti K."/>
            <person name="Salamov A."/>
            <person name="Andreopoulos B."/>
            <person name="Baker S."/>
            <person name="Barry K."/>
            <person name="Bills G."/>
            <person name="Bluhm B."/>
            <person name="Cannon C."/>
            <person name="Castanera R."/>
            <person name="Culley D."/>
            <person name="Daum C."/>
            <person name="Ezra D."/>
            <person name="Gonzalez J."/>
            <person name="Henrissat B."/>
            <person name="Kuo A."/>
            <person name="Liang C."/>
            <person name="Lipzen A."/>
            <person name="Lutzoni F."/>
            <person name="Magnuson J."/>
            <person name="Mondo S."/>
            <person name="Nolan M."/>
            <person name="Ohm R."/>
            <person name="Pangilinan J."/>
            <person name="Park H.-J."/>
            <person name="Ramirez L."/>
            <person name="Alfaro M."/>
            <person name="Sun H."/>
            <person name="Tritt A."/>
            <person name="Yoshinaga Y."/>
            <person name="Zwiers L.-H."/>
            <person name="Turgeon B."/>
            <person name="Goodwin S."/>
            <person name="Spatafora J."/>
            <person name="Crous P."/>
            <person name="Grigoriev I."/>
        </authorList>
    </citation>
    <scope>NUCLEOTIDE SEQUENCE</scope>
    <source>
        <strain evidence="18">CBS 279.74</strain>
    </source>
</reference>
<dbReference type="AlphaFoldDB" id="A0A6G1K7I6"/>
<dbReference type="EMBL" id="MU005772">
    <property type="protein sequence ID" value="KAF2708495.1"/>
    <property type="molecule type" value="Genomic_DNA"/>
</dbReference>
<gene>
    <name evidence="18" type="ORF">K504DRAFT_535085</name>
</gene>
<keyword evidence="12" id="KW-0843">Virulence</keyword>
<evidence type="ECO:0000256" key="13">
    <source>
        <dbReference type="ARBA" id="ARBA00023049"/>
    </source>
</evidence>
<evidence type="ECO:0000256" key="8">
    <source>
        <dbReference type="ARBA" id="ARBA00022723"/>
    </source>
</evidence>
<evidence type="ECO:0000256" key="11">
    <source>
        <dbReference type="ARBA" id="ARBA00022833"/>
    </source>
</evidence>
<dbReference type="PANTHER" id="PTHR11705">
    <property type="entry name" value="PROTEASE FAMILY M14 CARBOXYPEPTIDASE A,B"/>
    <property type="match status" value="1"/>
</dbReference>
<evidence type="ECO:0000256" key="5">
    <source>
        <dbReference type="ARBA" id="ARBA00006336"/>
    </source>
</evidence>